<dbReference type="InterPro" id="IPR035669">
    <property type="entry name" value="SGNH_plant_lipase-like"/>
</dbReference>
<dbReference type="InterPro" id="IPR001087">
    <property type="entry name" value="GDSL"/>
</dbReference>
<sequence>MQSSAFSSTSAILLLSVTVLLCSTAAVGGRLKLGNNVTVAGLLAFGDSIIDPGNNNNLKTVAKCNFPPYGKDFMGGVPTGRFSNGRIPTDLIVEALGLKEYLPAYLDPNLNPQDFLTGVSFASGATGFDPMTSKIVSVLSLSDQLNLFKEYLEKLESMVGEERKDFIISNSLFLVVASSDDIANTYFDTPFRRAEYNIDAYTDLMVNSASSFVKALHGLGARRMGLFSAPPLGCLPSQRTIGGGPLRECAKKYNDAAELFNSKLSAALDSLDRELPNSTVLYIDIYNPLLDLIQNPQKYGFEVVDKGCCGTGTIEVSILCTKLDAVCPDTSKVIFWDSYHPTERAYTIIIDALAQKYINKIFAPKQHA</sequence>
<organism evidence="3 4">
    <name type="scientific">Nepenthes gracilis</name>
    <name type="common">Slender pitcher plant</name>
    <dbReference type="NCBI Taxonomy" id="150966"/>
    <lineage>
        <taxon>Eukaryota</taxon>
        <taxon>Viridiplantae</taxon>
        <taxon>Streptophyta</taxon>
        <taxon>Embryophyta</taxon>
        <taxon>Tracheophyta</taxon>
        <taxon>Spermatophyta</taxon>
        <taxon>Magnoliopsida</taxon>
        <taxon>eudicotyledons</taxon>
        <taxon>Gunneridae</taxon>
        <taxon>Pentapetalae</taxon>
        <taxon>Caryophyllales</taxon>
        <taxon>Nepenthaceae</taxon>
        <taxon>Nepenthes</taxon>
    </lineage>
</organism>
<accession>A0AAD3S2L9</accession>
<dbReference type="PANTHER" id="PTHR45642:SF150">
    <property type="entry name" value="GDSL ESTERASE_LIPASE EXL3"/>
    <property type="match status" value="1"/>
</dbReference>
<dbReference type="InterPro" id="IPR050592">
    <property type="entry name" value="GDSL_lipolytic_enzyme"/>
</dbReference>
<evidence type="ECO:0000313" key="4">
    <source>
        <dbReference type="Proteomes" id="UP001279734"/>
    </source>
</evidence>
<protein>
    <recommendedName>
        <fullName evidence="5">GDSL esterase/lipase EXL3</fullName>
    </recommendedName>
</protein>
<keyword evidence="2" id="KW-0732">Signal</keyword>
<evidence type="ECO:0000313" key="3">
    <source>
        <dbReference type="EMBL" id="GMH03288.1"/>
    </source>
</evidence>
<dbReference type="Gene3D" id="3.40.50.1110">
    <property type="entry name" value="SGNH hydrolase"/>
    <property type="match status" value="1"/>
</dbReference>
<feature type="chain" id="PRO_5042098770" description="GDSL esterase/lipase EXL3" evidence="2">
    <location>
        <begin position="30"/>
        <end position="368"/>
    </location>
</feature>
<evidence type="ECO:0000256" key="1">
    <source>
        <dbReference type="ARBA" id="ARBA00008668"/>
    </source>
</evidence>
<dbReference type="AlphaFoldDB" id="A0AAD3S2L9"/>
<dbReference type="InterPro" id="IPR036514">
    <property type="entry name" value="SGNH_hydro_sf"/>
</dbReference>
<feature type="signal peptide" evidence="2">
    <location>
        <begin position="1"/>
        <end position="29"/>
    </location>
</feature>
<dbReference type="Proteomes" id="UP001279734">
    <property type="component" value="Unassembled WGS sequence"/>
</dbReference>
<dbReference type="GO" id="GO:0016788">
    <property type="term" value="F:hydrolase activity, acting on ester bonds"/>
    <property type="evidence" value="ECO:0007669"/>
    <property type="project" value="InterPro"/>
</dbReference>
<reference evidence="3" key="1">
    <citation type="submission" date="2023-05" db="EMBL/GenBank/DDBJ databases">
        <title>Nepenthes gracilis genome sequencing.</title>
        <authorList>
            <person name="Fukushima K."/>
        </authorList>
    </citation>
    <scope>NUCLEOTIDE SEQUENCE</scope>
    <source>
        <strain evidence="3">SING2019-196</strain>
    </source>
</reference>
<dbReference type="CDD" id="cd01837">
    <property type="entry name" value="SGNH_plant_lipase_like"/>
    <property type="match status" value="1"/>
</dbReference>
<dbReference type="PANTHER" id="PTHR45642">
    <property type="entry name" value="GDSL ESTERASE/LIPASE EXL3"/>
    <property type="match status" value="1"/>
</dbReference>
<keyword evidence="4" id="KW-1185">Reference proteome</keyword>
<dbReference type="EMBL" id="BSYO01000004">
    <property type="protein sequence ID" value="GMH03288.1"/>
    <property type="molecule type" value="Genomic_DNA"/>
</dbReference>
<proteinExistence type="inferred from homology"/>
<comment type="similarity">
    <text evidence="1">Belongs to the 'GDSL' lipolytic enzyme family.</text>
</comment>
<evidence type="ECO:0008006" key="5">
    <source>
        <dbReference type="Google" id="ProtNLM"/>
    </source>
</evidence>
<comment type="caution">
    <text evidence="3">The sequence shown here is derived from an EMBL/GenBank/DDBJ whole genome shotgun (WGS) entry which is preliminary data.</text>
</comment>
<evidence type="ECO:0000256" key="2">
    <source>
        <dbReference type="SAM" id="SignalP"/>
    </source>
</evidence>
<dbReference type="Pfam" id="PF00657">
    <property type="entry name" value="Lipase_GDSL"/>
    <property type="match status" value="1"/>
</dbReference>
<name>A0AAD3S2L9_NEPGR</name>
<gene>
    <name evidence="3" type="ORF">Nepgr_005127</name>
</gene>
<dbReference type="FunFam" id="3.40.50.1110:FF:000003">
    <property type="entry name" value="GDSL esterase/lipase APG"/>
    <property type="match status" value="1"/>
</dbReference>